<dbReference type="InterPro" id="IPR008225">
    <property type="entry name" value="F420-0_g-glutamyl_ligase"/>
</dbReference>
<organism evidence="9 10">
    <name type="scientific">Tenggerimyces flavus</name>
    <dbReference type="NCBI Taxonomy" id="1708749"/>
    <lineage>
        <taxon>Bacteria</taxon>
        <taxon>Bacillati</taxon>
        <taxon>Actinomycetota</taxon>
        <taxon>Actinomycetes</taxon>
        <taxon>Propionibacteriales</taxon>
        <taxon>Nocardioidaceae</taxon>
        <taxon>Tenggerimyces</taxon>
    </lineage>
</organism>
<keyword evidence="3" id="KW-0547">Nucleotide-binding</keyword>
<evidence type="ECO:0000256" key="5">
    <source>
        <dbReference type="ARBA" id="ARBA00022958"/>
    </source>
</evidence>
<evidence type="ECO:0000256" key="6">
    <source>
        <dbReference type="ARBA" id="ARBA00023134"/>
    </source>
</evidence>
<dbReference type="InterPro" id="IPR002847">
    <property type="entry name" value="F420-0_gamma-glut_ligase-dom"/>
</dbReference>
<dbReference type="NCBIfam" id="NF009810">
    <property type="entry name" value="PRK13294.1"/>
    <property type="match status" value="1"/>
</dbReference>
<evidence type="ECO:0000256" key="1">
    <source>
        <dbReference type="ARBA" id="ARBA00022598"/>
    </source>
</evidence>
<dbReference type="SUPFAM" id="SSF144010">
    <property type="entry name" value="CofE-like"/>
    <property type="match status" value="1"/>
</dbReference>
<dbReference type="PANTHER" id="PTHR47917">
    <property type="match status" value="1"/>
</dbReference>
<evidence type="ECO:0000256" key="4">
    <source>
        <dbReference type="ARBA" id="ARBA00022842"/>
    </source>
</evidence>
<dbReference type="EMBL" id="JBHRZH010000001">
    <property type="protein sequence ID" value="MFC3759433.1"/>
    <property type="molecule type" value="Genomic_DNA"/>
</dbReference>
<evidence type="ECO:0000256" key="2">
    <source>
        <dbReference type="ARBA" id="ARBA00022723"/>
    </source>
</evidence>
<protein>
    <submittedName>
        <fullName evidence="9">Coenzyme F420-0:L-glutamate ligase</fullName>
        <ecNumber evidence="9">6.3.2.31</ecNumber>
    </submittedName>
</protein>
<accession>A0ABV7Y2F8</accession>
<keyword evidence="2" id="KW-0479">Metal-binding</keyword>
<evidence type="ECO:0000313" key="9">
    <source>
        <dbReference type="EMBL" id="MFC3759433.1"/>
    </source>
</evidence>
<sequence>MSDGYSVRPVRGIPEIAEGTDLAQVIAEHAPDLADGDIVVISSKIVSKAEGRVVPGDDRRAAIRAETVRVVAERGETQIVQTRHGFVMAAAGVDNSNVAVGSLVLLPLDPDESARTIRAGLGGKRVGVIVTDTFGRTWRVGQTDLAIGAAGVQVLDDHRGRVDAHGNELAVTAPAIADELAAAAELAMGKLAQVPVAIISGLDVWVLDEDGPGVRALVRPSEDDMFRLGTREAWRETLTMPRTVDELAEEPVDPDAVQRIAALAVTGEGWGIASFSAKPWTDALGLPSSVPFIAVPYVTTKRSSSLLMLGAALDRLLVACTIERLGAMHVSFEDVRKQLAKALPDDAVPVSVIAVGATQIER</sequence>
<evidence type="ECO:0000259" key="8">
    <source>
        <dbReference type="Pfam" id="PF01996"/>
    </source>
</evidence>
<comment type="caution">
    <text evidence="9">The sequence shown here is derived from an EMBL/GenBank/DDBJ whole genome shotgun (WGS) entry which is preliminary data.</text>
</comment>
<proteinExistence type="predicted"/>
<dbReference type="EC" id="6.3.2.31" evidence="9"/>
<dbReference type="RefSeq" id="WP_205122174.1">
    <property type="nucleotide sequence ID" value="NZ_JAFBCM010000001.1"/>
</dbReference>
<keyword evidence="6" id="KW-0342">GTP-binding</keyword>
<keyword evidence="10" id="KW-1185">Reference proteome</keyword>
<dbReference type="NCBIfam" id="TIGR01916">
    <property type="entry name" value="F420_cofE"/>
    <property type="match status" value="1"/>
</dbReference>
<keyword evidence="1 9" id="KW-0436">Ligase</keyword>
<name>A0ABV7Y2F8_9ACTN</name>
<evidence type="ECO:0000313" key="10">
    <source>
        <dbReference type="Proteomes" id="UP001595699"/>
    </source>
</evidence>
<gene>
    <name evidence="9" type="ORF">ACFOUW_01155</name>
</gene>
<reference evidence="10" key="1">
    <citation type="journal article" date="2019" name="Int. J. Syst. Evol. Microbiol.">
        <title>The Global Catalogue of Microorganisms (GCM) 10K type strain sequencing project: providing services to taxonomists for standard genome sequencing and annotation.</title>
        <authorList>
            <consortium name="The Broad Institute Genomics Platform"/>
            <consortium name="The Broad Institute Genome Sequencing Center for Infectious Disease"/>
            <person name="Wu L."/>
            <person name="Ma J."/>
        </authorList>
    </citation>
    <scope>NUCLEOTIDE SEQUENCE [LARGE SCALE GENOMIC DNA]</scope>
    <source>
        <strain evidence="10">CGMCC 4.7241</strain>
    </source>
</reference>
<feature type="domain" description="Coenzyme F420:L-glutamate ligase-like" evidence="8">
    <location>
        <begin position="13"/>
        <end position="201"/>
    </location>
</feature>
<dbReference type="Proteomes" id="UP001595699">
    <property type="component" value="Unassembled WGS sequence"/>
</dbReference>
<evidence type="ECO:0000256" key="3">
    <source>
        <dbReference type="ARBA" id="ARBA00022741"/>
    </source>
</evidence>
<dbReference type="Gene3D" id="3.30.1330.100">
    <property type="entry name" value="CofE-like"/>
    <property type="match status" value="2"/>
</dbReference>
<keyword evidence="5" id="KW-0630">Potassium</keyword>
<keyword evidence="4" id="KW-0460">Magnesium</keyword>
<keyword evidence="7" id="KW-0464">Manganese</keyword>
<dbReference type="GO" id="GO:0052618">
    <property type="term" value="F:coenzyme F420-0:L-glutamate ligase activity"/>
    <property type="evidence" value="ECO:0007669"/>
    <property type="project" value="UniProtKB-EC"/>
</dbReference>
<evidence type="ECO:0000256" key="7">
    <source>
        <dbReference type="ARBA" id="ARBA00023211"/>
    </source>
</evidence>
<dbReference type="Pfam" id="PF01996">
    <property type="entry name" value="F420_ligase"/>
    <property type="match status" value="1"/>
</dbReference>
<dbReference type="PANTHER" id="PTHR47917:SF1">
    <property type="entry name" value="COENZYME F420:L-GLUTAMATE LIGASE"/>
    <property type="match status" value="1"/>
</dbReference>